<accession>A0A4R6ICB6</accession>
<evidence type="ECO:0000313" key="3">
    <source>
        <dbReference type="Proteomes" id="UP000295518"/>
    </source>
</evidence>
<proteinExistence type="predicted"/>
<evidence type="ECO:0000256" key="1">
    <source>
        <dbReference type="SAM" id="Phobius"/>
    </source>
</evidence>
<dbReference type="RefSeq" id="WP_094254691.1">
    <property type="nucleotide sequence ID" value="NZ_NNCE01000004.1"/>
</dbReference>
<feature type="transmembrane region" description="Helical" evidence="1">
    <location>
        <begin position="68"/>
        <end position="88"/>
    </location>
</feature>
<organism evidence="2 3">
    <name type="scientific">Mycoplasma testudineum</name>
    <dbReference type="NCBI Taxonomy" id="244584"/>
    <lineage>
        <taxon>Bacteria</taxon>
        <taxon>Bacillati</taxon>
        <taxon>Mycoplasmatota</taxon>
        <taxon>Mollicutes</taxon>
        <taxon>Mycoplasmataceae</taxon>
        <taxon>Mycoplasma</taxon>
    </lineage>
</organism>
<dbReference type="AlphaFoldDB" id="A0A4R6ICB6"/>
<comment type="caution">
    <text evidence="2">The sequence shown here is derived from an EMBL/GenBank/DDBJ whole genome shotgun (WGS) entry which is preliminary data.</text>
</comment>
<feature type="transmembrane region" description="Helical" evidence="1">
    <location>
        <begin position="108"/>
        <end position="132"/>
    </location>
</feature>
<dbReference type="Proteomes" id="UP000295518">
    <property type="component" value="Unassembled WGS sequence"/>
</dbReference>
<keyword evidence="1" id="KW-1133">Transmembrane helix</keyword>
<reference evidence="2 3" key="1">
    <citation type="submission" date="2019-03" db="EMBL/GenBank/DDBJ databases">
        <title>Genomic Encyclopedia of Archaeal and Bacterial Type Strains, Phase II (KMG-II): from individual species to whole genera.</title>
        <authorList>
            <person name="Goeker M."/>
        </authorList>
    </citation>
    <scope>NUCLEOTIDE SEQUENCE [LARGE SCALE GENOMIC DNA]</scope>
    <source>
        <strain evidence="2 3">ATCC 700618</strain>
    </source>
</reference>
<evidence type="ECO:0000313" key="2">
    <source>
        <dbReference type="EMBL" id="TDO19890.1"/>
    </source>
</evidence>
<gene>
    <name evidence="2" type="ORF">EI74_0529</name>
</gene>
<keyword evidence="1" id="KW-0812">Transmembrane</keyword>
<sequence length="254" mass="30021">MTQLEIRNAYLYPVMIPYLIIVALVLAIFNMLYFLVIKRNNAANRQLLFPRNITIVVSKWWFINSTLFFNWGIGILYGFCTYLTYIFFINQNFGELSKSDIYFQLKLLSFGFAGASGFVALLFIINFVIAIVHYKKHKPLLKTILADSDLINKTVSFSKSKVTYGNIFISKRIFQFLKKYRLYLFKNEFLKMINAFFRIKPPTFQKKYLRMGTYIFWLNTTLLFINEEKAKKTLHYYVTELCKDLIRSESGIVD</sequence>
<name>A0A4R6ICB6_9MOLU</name>
<keyword evidence="1" id="KW-0472">Membrane</keyword>
<feature type="transmembrane region" description="Helical" evidence="1">
    <location>
        <begin position="15"/>
        <end position="36"/>
    </location>
</feature>
<protein>
    <submittedName>
        <fullName evidence="2">Uncharacterized protein</fullName>
    </submittedName>
</protein>
<keyword evidence="3" id="KW-1185">Reference proteome</keyword>
<dbReference type="EMBL" id="SNWN01000012">
    <property type="protein sequence ID" value="TDO19890.1"/>
    <property type="molecule type" value="Genomic_DNA"/>
</dbReference>